<comment type="caution">
    <text evidence="1">The sequence shown here is derived from an EMBL/GenBank/DDBJ whole genome shotgun (WGS) entry which is preliminary data.</text>
</comment>
<proteinExistence type="predicted"/>
<name>A0A2S5DQJ8_9BURK</name>
<sequence length="65" mass="7229">MLSPHEIAALMLVKASPDQIDMSSEELDALRAQQLVELETLASGAHRPRMTHNGETLLRIVTQTY</sequence>
<organism evidence="1 2">
    <name type="scientific">Burkholderia contaminans</name>
    <dbReference type="NCBI Taxonomy" id="488447"/>
    <lineage>
        <taxon>Bacteria</taxon>
        <taxon>Pseudomonadati</taxon>
        <taxon>Pseudomonadota</taxon>
        <taxon>Betaproteobacteria</taxon>
        <taxon>Burkholderiales</taxon>
        <taxon>Burkholderiaceae</taxon>
        <taxon>Burkholderia</taxon>
        <taxon>Burkholderia cepacia complex</taxon>
    </lineage>
</organism>
<dbReference type="Proteomes" id="UP000238655">
    <property type="component" value="Chromosome 3"/>
</dbReference>
<evidence type="ECO:0008006" key="3">
    <source>
        <dbReference type="Google" id="ProtNLM"/>
    </source>
</evidence>
<gene>
    <name evidence="1" type="ORF">C3743_37900</name>
</gene>
<protein>
    <recommendedName>
        <fullName evidence="3">Preprotein translocase subunit SecA</fullName>
    </recommendedName>
</protein>
<reference evidence="1 2" key="1">
    <citation type="submission" date="2018-01" db="EMBL/GenBank/DDBJ databases">
        <title>Successful Treatment of Persistent Burkholderia cepacia Bacteremia with Ceftazidime-Avibactam.</title>
        <authorList>
            <person name="Tamma P."/>
            <person name="Fan Y."/>
            <person name="Bergman Y."/>
            <person name="Sick-Samuels A."/>
            <person name="Hsu A."/>
            <person name="Timp W."/>
            <person name="Simner P."/>
        </authorList>
    </citation>
    <scope>NUCLEOTIDE SEQUENCE [LARGE SCALE GENOMIC DNA]</scope>
    <source>
        <strain evidence="1 2">170816</strain>
    </source>
</reference>
<accession>A0A2S5DQJ8</accession>
<dbReference type="AlphaFoldDB" id="A0A2S5DQJ8"/>
<evidence type="ECO:0000313" key="2">
    <source>
        <dbReference type="Proteomes" id="UP000238655"/>
    </source>
</evidence>
<dbReference type="RefSeq" id="WP_089463698.1">
    <property type="nucleotide sequence ID" value="NZ_CM009577.1"/>
</dbReference>
<dbReference type="EMBL" id="PQVP01000003">
    <property type="protein sequence ID" value="POZ81366.1"/>
    <property type="molecule type" value="Genomic_DNA"/>
</dbReference>
<evidence type="ECO:0000313" key="1">
    <source>
        <dbReference type="EMBL" id="POZ81366.1"/>
    </source>
</evidence>